<reference evidence="2" key="1">
    <citation type="journal article" date="2019" name="Sci. Rep.">
        <title>Draft genome of Tanacetum cinerariifolium, the natural source of mosquito coil.</title>
        <authorList>
            <person name="Yamashiro T."/>
            <person name="Shiraishi A."/>
            <person name="Satake H."/>
            <person name="Nakayama K."/>
        </authorList>
    </citation>
    <scope>NUCLEOTIDE SEQUENCE</scope>
</reference>
<evidence type="ECO:0000256" key="1">
    <source>
        <dbReference type="SAM" id="MobiDB-lite"/>
    </source>
</evidence>
<organism evidence="2">
    <name type="scientific">Tanacetum cinerariifolium</name>
    <name type="common">Dalmatian daisy</name>
    <name type="synonym">Chrysanthemum cinerariifolium</name>
    <dbReference type="NCBI Taxonomy" id="118510"/>
    <lineage>
        <taxon>Eukaryota</taxon>
        <taxon>Viridiplantae</taxon>
        <taxon>Streptophyta</taxon>
        <taxon>Embryophyta</taxon>
        <taxon>Tracheophyta</taxon>
        <taxon>Spermatophyta</taxon>
        <taxon>Magnoliopsida</taxon>
        <taxon>eudicotyledons</taxon>
        <taxon>Gunneridae</taxon>
        <taxon>Pentapetalae</taxon>
        <taxon>asterids</taxon>
        <taxon>campanulids</taxon>
        <taxon>Asterales</taxon>
        <taxon>Asteraceae</taxon>
        <taxon>Asteroideae</taxon>
        <taxon>Anthemideae</taxon>
        <taxon>Anthemidinae</taxon>
        <taxon>Tanacetum</taxon>
    </lineage>
</organism>
<protein>
    <submittedName>
        <fullName evidence="2">RNA-directed DNA polymerase, eukaryota</fullName>
    </submittedName>
</protein>
<accession>A0A699ISP6</accession>
<name>A0A699ISP6_TANCI</name>
<gene>
    <name evidence="2" type="ORF">Tci_542433</name>
</gene>
<keyword evidence="2" id="KW-0695">RNA-directed DNA polymerase</keyword>
<proteinExistence type="predicted"/>
<dbReference type="EMBL" id="BKCJ010312467">
    <property type="protein sequence ID" value="GEZ70460.1"/>
    <property type="molecule type" value="Genomic_DNA"/>
</dbReference>
<sequence>PHKPHSAHIAKSGDLNKSFRPSGSQQLDGHVGSYANLVKGVSSGVPGSLISPAPTLVLDGSCLVDRDLSKHVMGKVKDFASIPNLPTLLTDEGFSDIKFTYLRGLWVMFELVKAETKEHLINYTRVKSWFHIVQDAVNDFVSEERIVWVDIEGIPLNAWSRETFVKIGKIWGETLDLEDNSDSSFGRKRLCIKTKHALSILESFKIIIRGKVYMVRAKELFTWNPSFLTHKEREYSSEDESVHASKNFPHFSDEDSDDDNASDVNGVPETDFGTSIGERDKKHSDDPFEIYDLLKKKNCSKNCDSCPSLSHPPGFTLAVLEKRDDNATVIGDTYSKVVKEHSESLNAKVMNNSQEVSVEANSESAGQSVIKNGGSVLGVLEGSIRVKEYQENDKIGSKPDKNEKRDEVEKSQKQLQWIKEEKLKKCKKKGQICKVYQSFNKERKEQGLLL</sequence>
<dbReference type="GO" id="GO:0003964">
    <property type="term" value="F:RNA-directed DNA polymerase activity"/>
    <property type="evidence" value="ECO:0007669"/>
    <property type="project" value="UniProtKB-KW"/>
</dbReference>
<feature type="region of interest" description="Disordered" evidence="1">
    <location>
        <begin position="246"/>
        <end position="283"/>
    </location>
</feature>
<evidence type="ECO:0000313" key="2">
    <source>
        <dbReference type="EMBL" id="GEZ70460.1"/>
    </source>
</evidence>
<dbReference type="AlphaFoldDB" id="A0A699ISP6"/>
<feature type="region of interest" description="Disordered" evidence="1">
    <location>
        <begin position="392"/>
        <end position="411"/>
    </location>
</feature>
<keyword evidence="2" id="KW-0548">Nucleotidyltransferase</keyword>
<comment type="caution">
    <text evidence="2">The sequence shown here is derived from an EMBL/GenBank/DDBJ whole genome shotgun (WGS) entry which is preliminary data.</text>
</comment>
<feature type="region of interest" description="Disordered" evidence="1">
    <location>
        <begin position="1"/>
        <end position="26"/>
    </location>
</feature>
<keyword evidence="2" id="KW-0808">Transferase</keyword>
<feature type="non-terminal residue" evidence="2">
    <location>
        <position position="1"/>
    </location>
</feature>